<sequence>MDKHLTLHLYRVQEVLASLRNALTKHNYKETLFWALELYDSDVLSESLEMLFGLWFDLYGIPSWKLLVPLYEIQKTGELERDKFIHLIMAWSQEKSLDSTLVQLLVRGLKTPTGWVPTFPHSATYHNETEAINDCLQRGKLLEAWIFARSMLPEDQWILVKQFVESTGIQSKRDAVALLSELKYGDPIQRRAAAFCVACLNEKRWTPTQIPLDHNSFGLQLETVRLMQLWNENDTLRSQRIFAVRPEAITYVCQRSSLSTQASTEEDIMENLEATLWESPYWKEIMKEYVLELEDGFSWASSNHKEGFYDTYFIYPGDIPDEWSIADREKSHGRGLGKSELVAKRQYLCSSILRNTKTLSFWEPLVFKEDDDLAIDISLYDTLPTLCKLEFPLKPVHKEFIEATKEVQPDIEIVKHQSLPPQDAHMSSHTDEEED</sequence>
<dbReference type="EMBL" id="MN740536">
    <property type="protein sequence ID" value="QHU32231.1"/>
    <property type="molecule type" value="Genomic_DNA"/>
</dbReference>
<accession>A0A6C0LR67</accession>
<protein>
    <submittedName>
        <fullName evidence="2">Uncharacterized protein</fullName>
    </submittedName>
</protein>
<evidence type="ECO:0000256" key="1">
    <source>
        <dbReference type="SAM" id="MobiDB-lite"/>
    </source>
</evidence>
<name>A0A6C0LR67_9ZZZZ</name>
<evidence type="ECO:0000313" key="2">
    <source>
        <dbReference type="EMBL" id="QHU32231.1"/>
    </source>
</evidence>
<feature type="compositionally biased region" description="Basic and acidic residues" evidence="1">
    <location>
        <begin position="426"/>
        <end position="435"/>
    </location>
</feature>
<feature type="region of interest" description="Disordered" evidence="1">
    <location>
        <begin position="415"/>
        <end position="435"/>
    </location>
</feature>
<reference evidence="2" key="1">
    <citation type="journal article" date="2020" name="Nature">
        <title>Giant virus diversity and host interactions through global metagenomics.</title>
        <authorList>
            <person name="Schulz F."/>
            <person name="Roux S."/>
            <person name="Paez-Espino D."/>
            <person name="Jungbluth S."/>
            <person name="Walsh D.A."/>
            <person name="Denef V.J."/>
            <person name="McMahon K.D."/>
            <person name="Konstantinidis K.T."/>
            <person name="Eloe-Fadrosh E.A."/>
            <person name="Kyrpides N.C."/>
            <person name="Woyke T."/>
        </authorList>
    </citation>
    <scope>NUCLEOTIDE SEQUENCE</scope>
    <source>
        <strain evidence="2">GVMAG-M-3300027963-9</strain>
    </source>
</reference>
<organism evidence="2">
    <name type="scientific">viral metagenome</name>
    <dbReference type="NCBI Taxonomy" id="1070528"/>
    <lineage>
        <taxon>unclassified sequences</taxon>
        <taxon>metagenomes</taxon>
        <taxon>organismal metagenomes</taxon>
    </lineage>
</organism>
<dbReference type="AlphaFoldDB" id="A0A6C0LR67"/>
<proteinExistence type="predicted"/>